<dbReference type="SUPFAM" id="SSF53271">
    <property type="entry name" value="PRTase-like"/>
    <property type="match status" value="1"/>
</dbReference>
<name>A0AAW3H6A1_STRGN</name>
<evidence type="ECO:0000313" key="2">
    <source>
        <dbReference type="EMBL" id="KJQ58626.1"/>
    </source>
</evidence>
<dbReference type="AlphaFoldDB" id="A0AAW3H6A1"/>
<dbReference type="EMBL" id="JYGL01000001">
    <property type="protein sequence ID" value="KJQ58626.1"/>
    <property type="molecule type" value="Genomic_DNA"/>
</dbReference>
<dbReference type="Proteomes" id="UP000033658">
    <property type="component" value="Unassembled WGS sequence"/>
</dbReference>
<dbReference type="PANTHER" id="PTHR11608:SF0">
    <property type="entry name" value="BIFUNCTIONAL PROTEIN PYRR"/>
    <property type="match status" value="1"/>
</dbReference>
<organism evidence="2 3">
    <name type="scientific">Streptococcus gordonii</name>
    <dbReference type="NCBI Taxonomy" id="1302"/>
    <lineage>
        <taxon>Bacteria</taxon>
        <taxon>Bacillati</taxon>
        <taxon>Bacillota</taxon>
        <taxon>Bacilli</taxon>
        <taxon>Lactobacillales</taxon>
        <taxon>Streptococcaceae</taxon>
        <taxon>Streptococcus</taxon>
    </lineage>
</organism>
<proteinExistence type="predicted"/>
<dbReference type="GO" id="GO:0004845">
    <property type="term" value="F:uracil phosphoribosyltransferase activity"/>
    <property type="evidence" value="ECO:0007669"/>
    <property type="project" value="UniProtKB-EC"/>
</dbReference>
<comment type="caution">
    <text evidence="2">The sequence shown here is derived from an EMBL/GenBank/DDBJ whole genome shotgun (WGS) entry which is preliminary data.</text>
</comment>
<dbReference type="InterPro" id="IPR050137">
    <property type="entry name" value="PyrR_bifunctional"/>
</dbReference>
<gene>
    <name evidence="2" type="primary">pyrR_1</name>
    <name evidence="2" type="ORF">TZ86_00466</name>
</gene>
<keyword evidence="2" id="KW-0808">Transferase</keyword>
<reference evidence="2 3" key="1">
    <citation type="submission" date="2015-02" db="EMBL/GenBank/DDBJ databases">
        <title>Evolution of amylase-binding proteins of oral streptococcal species.</title>
        <authorList>
            <person name="Haase E.M."/>
        </authorList>
    </citation>
    <scope>NUCLEOTIDE SEQUENCE [LARGE SCALE GENOMIC DNA]</scope>
    <source>
        <strain evidence="2 3">G9B</strain>
    </source>
</reference>
<keyword evidence="1 2" id="KW-0328">Glycosyltransferase</keyword>
<evidence type="ECO:0000313" key="3">
    <source>
        <dbReference type="Proteomes" id="UP000033658"/>
    </source>
</evidence>
<dbReference type="PANTHER" id="PTHR11608">
    <property type="entry name" value="BIFUNCTIONAL PROTEIN PYRR"/>
    <property type="match status" value="1"/>
</dbReference>
<sequence length="63" mass="7421">MKTKEVVDNITMNRAIARITYEIIERSKHLNRVVLAGIKTRGVHLVYRIQKRLAQCLCQNSYY</sequence>
<evidence type="ECO:0000256" key="1">
    <source>
        <dbReference type="ARBA" id="ARBA00022676"/>
    </source>
</evidence>
<accession>A0AAW3H6A1</accession>
<dbReference type="EC" id="2.4.2.9" evidence="2"/>
<dbReference type="InterPro" id="IPR029057">
    <property type="entry name" value="PRTase-like"/>
</dbReference>
<dbReference type="Gene3D" id="3.40.50.2020">
    <property type="match status" value="1"/>
</dbReference>
<protein>
    <submittedName>
        <fullName evidence="2">Bifunctional pyrimidine regulatory protein PyrR uracil phosphoribosyltransferase</fullName>
        <ecNumber evidence="2">2.4.2.9</ecNumber>
    </submittedName>
</protein>